<evidence type="ECO:0000313" key="4">
    <source>
        <dbReference type="Proteomes" id="UP001324115"/>
    </source>
</evidence>
<evidence type="ECO:0000256" key="1">
    <source>
        <dbReference type="ARBA" id="ARBA00022786"/>
    </source>
</evidence>
<dbReference type="SUPFAM" id="SSF48371">
    <property type="entry name" value="ARM repeat"/>
    <property type="match status" value="1"/>
</dbReference>
<dbReference type="InterPro" id="IPR011989">
    <property type="entry name" value="ARM-like"/>
</dbReference>
<comment type="caution">
    <text evidence="3">The sequence shown here is derived from an EMBL/GenBank/DDBJ whole genome shotgun (WGS) entry which is preliminary data.</text>
</comment>
<sequence>MSSARIRETVQLLIKELSGPRSLASHHLLSSLTELVQFHGNCTVAIRSRVVPVLINIVESTDGEDLAGTSLAVLCLLARFDEGLNALRKTNHVVSLMVNVLKRRCMLSKEGAAEILRLFDESEGYMTDALMVPDFSTVLADLSVRGSAKAREKTALLMEKVMEANMDS</sequence>
<evidence type="ECO:0000313" key="3">
    <source>
        <dbReference type="EMBL" id="KAK4546016.1"/>
    </source>
</evidence>
<keyword evidence="4" id="KW-1185">Reference proteome</keyword>
<accession>A0AAN7HS98</accession>
<dbReference type="PANTHER" id="PTHR23315:SF254">
    <property type="entry name" value="KINESIN-ASSOCIATED PROTEIN"/>
    <property type="match status" value="1"/>
</dbReference>
<keyword evidence="1" id="KW-0833">Ubl conjugation pathway</keyword>
<dbReference type="InterPro" id="IPR016024">
    <property type="entry name" value="ARM-type_fold"/>
</dbReference>
<dbReference type="Proteomes" id="UP001324115">
    <property type="component" value="Unassembled WGS sequence"/>
</dbReference>
<proteinExistence type="predicted"/>
<reference evidence="3 4" key="1">
    <citation type="journal article" date="2023" name="G3 (Bethesda)">
        <title>A haplotype-resolved chromosome-scale genome for Quercus rubra L. provides insights into the genetics of adaptive traits for red oak species.</title>
        <authorList>
            <person name="Kapoor B."/>
            <person name="Jenkins J."/>
            <person name="Schmutz J."/>
            <person name="Zhebentyayeva T."/>
            <person name="Kuelheim C."/>
            <person name="Coggeshall M."/>
            <person name="Heim C."/>
            <person name="Lasky J.R."/>
            <person name="Leites L."/>
            <person name="Islam-Faridi N."/>
            <person name="Romero-Severson J."/>
            <person name="DeLeo V.L."/>
            <person name="Lucas S.M."/>
            <person name="Lazic D."/>
            <person name="Gailing O."/>
            <person name="Carlson J."/>
            <person name="Staton M."/>
        </authorList>
    </citation>
    <scope>NUCLEOTIDE SEQUENCE [LARGE SCALE GENOMIC DNA]</scope>
    <source>
        <strain evidence="3">Pseudo-F2</strain>
    </source>
</reference>
<name>A0AAN7HS98_QUERU</name>
<dbReference type="PANTHER" id="PTHR23315">
    <property type="entry name" value="U BOX DOMAIN-CONTAINING"/>
    <property type="match status" value="1"/>
</dbReference>
<dbReference type="EMBL" id="JAXUIC010000260">
    <property type="protein sequence ID" value="KAK4546016.1"/>
    <property type="molecule type" value="Genomic_DNA"/>
</dbReference>
<protein>
    <submittedName>
        <fullName evidence="3">Uncharacterized protein</fullName>
    </submittedName>
</protein>
<organism evidence="3 4">
    <name type="scientific">Quercus rubra</name>
    <name type="common">Northern red oak</name>
    <name type="synonym">Quercus borealis</name>
    <dbReference type="NCBI Taxonomy" id="3512"/>
    <lineage>
        <taxon>Eukaryota</taxon>
        <taxon>Viridiplantae</taxon>
        <taxon>Streptophyta</taxon>
        <taxon>Embryophyta</taxon>
        <taxon>Tracheophyta</taxon>
        <taxon>Spermatophyta</taxon>
        <taxon>Magnoliopsida</taxon>
        <taxon>eudicotyledons</taxon>
        <taxon>Gunneridae</taxon>
        <taxon>Pentapetalae</taxon>
        <taxon>rosids</taxon>
        <taxon>fabids</taxon>
        <taxon>Fagales</taxon>
        <taxon>Fagaceae</taxon>
        <taxon>Quercus</taxon>
    </lineage>
</organism>
<dbReference type="Gene3D" id="1.25.10.10">
    <property type="entry name" value="Leucine-rich Repeat Variant"/>
    <property type="match status" value="1"/>
</dbReference>
<evidence type="ECO:0000313" key="2">
    <source>
        <dbReference type="EMBL" id="KAK4545181.1"/>
    </source>
</evidence>
<dbReference type="EMBL" id="JAXUIC010000284">
    <property type="protein sequence ID" value="KAK4545181.1"/>
    <property type="molecule type" value="Genomic_DNA"/>
</dbReference>
<dbReference type="AlphaFoldDB" id="A0AAN7HS98"/>
<gene>
    <name evidence="3" type="ORF">RGQ29_032894</name>
    <name evidence="2" type="ORF">RGQ29_032956</name>
</gene>